<keyword evidence="2" id="KW-1185">Reference proteome</keyword>
<feature type="transmembrane region" description="Helical" evidence="1">
    <location>
        <begin position="630"/>
        <end position="649"/>
    </location>
</feature>
<feature type="transmembrane region" description="Helical" evidence="1">
    <location>
        <begin position="321"/>
        <end position="342"/>
    </location>
</feature>
<name>A0A0N5BR29_STREA</name>
<evidence type="ECO:0000256" key="1">
    <source>
        <dbReference type="SAM" id="Phobius"/>
    </source>
</evidence>
<dbReference type="Proteomes" id="UP000046392">
    <property type="component" value="Unplaced"/>
</dbReference>
<dbReference type="WBParaSite" id="SPAL_0000833300.1">
    <property type="protein sequence ID" value="SPAL_0000833300.1"/>
    <property type="gene ID" value="SPAL_0000833300"/>
</dbReference>
<feature type="transmembrane region" description="Helical" evidence="1">
    <location>
        <begin position="107"/>
        <end position="132"/>
    </location>
</feature>
<evidence type="ECO:0000313" key="3">
    <source>
        <dbReference type="WBParaSite" id="SPAL_0000833300.1"/>
    </source>
</evidence>
<feature type="transmembrane region" description="Helical" evidence="1">
    <location>
        <begin position="138"/>
        <end position="160"/>
    </location>
</feature>
<keyword evidence="1" id="KW-0812">Transmembrane</keyword>
<feature type="transmembrane region" description="Helical" evidence="1">
    <location>
        <begin position="295"/>
        <end position="315"/>
    </location>
</feature>
<feature type="transmembrane region" description="Helical" evidence="1">
    <location>
        <begin position="354"/>
        <end position="377"/>
    </location>
</feature>
<protein>
    <submittedName>
        <fullName evidence="3">Transmembrane domain-containing protein</fullName>
    </submittedName>
</protein>
<feature type="transmembrane region" description="Helical" evidence="1">
    <location>
        <begin position="549"/>
        <end position="567"/>
    </location>
</feature>
<reference evidence="3" key="1">
    <citation type="submission" date="2017-02" db="UniProtKB">
        <authorList>
            <consortium name="WormBaseParasite"/>
        </authorList>
    </citation>
    <scope>IDENTIFICATION</scope>
</reference>
<evidence type="ECO:0000313" key="2">
    <source>
        <dbReference type="Proteomes" id="UP000046392"/>
    </source>
</evidence>
<feature type="transmembrane region" description="Helical" evidence="1">
    <location>
        <begin position="397"/>
        <end position="425"/>
    </location>
</feature>
<keyword evidence="1" id="KW-1133">Transmembrane helix</keyword>
<organism evidence="2 3">
    <name type="scientific">Strongyloides papillosus</name>
    <name type="common">Intestinal threadworm</name>
    <dbReference type="NCBI Taxonomy" id="174720"/>
    <lineage>
        <taxon>Eukaryota</taxon>
        <taxon>Metazoa</taxon>
        <taxon>Ecdysozoa</taxon>
        <taxon>Nematoda</taxon>
        <taxon>Chromadorea</taxon>
        <taxon>Rhabditida</taxon>
        <taxon>Tylenchina</taxon>
        <taxon>Panagrolaimomorpha</taxon>
        <taxon>Strongyloidoidea</taxon>
        <taxon>Strongyloididae</taxon>
        <taxon>Strongyloides</taxon>
    </lineage>
</organism>
<dbReference type="AlphaFoldDB" id="A0A0N5BR29"/>
<proteinExistence type="predicted"/>
<feature type="transmembrane region" description="Helical" evidence="1">
    <location>
        <begin position="508"/>
        <end position="528"/>
    </location>
</feature>
<feature type="transmembrane region" description="Helical" evidence="1">
    <location>
        <begin position="464"/>
        <end position="488"/>
    </location>
</feature>
<accession>A0A0N5BR29</accession>
<keyword evidence="1" id="KW-0472">Membrane</keyword>
<sequence length="684" mass="79852">MANETFSDKEKDQFIKELESVKKIIPDSVTIQSIQESIKTGTAFPFQEIPKLHTDKEAILYVNLLQPNCPKSNSTFKLKNYLDIFIETSSIEAQNALRRENVEFKGFWSAMTCFLITLNNHQTTMLIPIMIYEYGYNFLKWLIITYIFLCIPAMVFSITLSQYSGLDSSRVYSRIKKVWRGMEYVILIRTLYSILLIHQEIQFFTGTFQMLDSVEQSNKNYLESCLSKEGGCTNIGFIHPCFTGYSEDEPNNEHCRELNQVNYEKYIESKPTIKIISTIQHLYSMFKVPIYKRDIKFSFIMPISIIFLLTFFLYIGKAKCVAIVALLSLPVVAGQLYGIFLLSANDWKTEFQQFVNIEFVPSFYMAMVVVNIAIRSFNIIDMVPKISASLPPQIKAIYISFLTVICNIIVIIISTSLYFGSTIYYKNILMKRGHGYGRIPTFELTNILPYLTLNELLIINNKQFLNYTITFCTIIQRCFILSIYIEIFYDYTKTISMRIYTLFSNYDFFSKFVTSFLIYSIGLFLLEGSNYSIFYHPQMLKIPKMDPNLLFYQFFIIAYVYGINRYLGHLREMNGNEQLRDKILKALKYYTPIIFGIAIVTQKDKDKSNYYSQRYFNHNAIIIALEESPLYLFLTPLAIIVFFIVIDVVKSTIDGVSWKTVFRSMDYWSKRENKFIKVSTLHSD</sequence>